<dbReference type="InterPro" id="IPR052058">
    <property type="entry name" value="Alcohol_O-acetyltransferase"/>
</dbReference>
<comment type="caution">
    <text evidence="1">The sequence shown here is derived from an EMBL/GenBank/DDBJ whole genome shotgun (WGS) entry which is preliminary data.</text>
</comment>
<accession>A0AAD6MY21</accession>
<proteinExistence type="predicted"/>
<dbReference type="PANTHER" id="PTHR28037">
    <property type="entry name" value="ALCOHOL O-ACETYLTRANSFERASE 1-RELATED"/>
    <property type="match status" value="1"/>
</dbReference>
<reference evidence="1" key="2">
    <citation type="submission" date="2023-01" db="EMBL/GenBank/DDBJ databases">
        <authorList>
            <person name="Petersen C."/>
        </authorList>
    </citation>
    <scope>NUCLEOTIDE SEQUENCE</scope>
    <source>
        <strain evidence="1">IBT 17514</strain>
    </source>
</reference>
<evidence type="ECO:0000313" key="2">
    <source>
        <dbReference type="Proteomes" id="UP001215712"/>
    </source>
</evidence>
<dbReference type="InterPro" id="IPR010828">
    <property type="entry name" value="Atf2/Sli1-like"/>
</dbReference>
<gene>
    <name evidence="1" type="ORF">N7493_003847</name>
</gene>
<keyword evidence="2" id="KW-1185">Reference proteome</keyword>
<reference evidence="1" key="1">
    <citation type="journal article" date="2023" name="IMA Fungus">
        <title>Comparative genomic study of the Penicillium genus elucidates a diverse pangenome and 15 lateral gene transfer events.</title>
        <authorList>
            <person name="Petersen C."/>
            <person name="Sorensen T."/>
            <person name="Nielsen M.R."/>
            <person name="Sondergaard T.E."/>
            <person name="Sorensen J.L."/>
            <person name="Fitzpatrick D.A."/>
            <person name="Frisvad J.C."/>
            <person name="Nielsen K.L."/>
        </authorList>
    </citation>
    <scope>NUCLEOTIDE SEQUENCE</scope>
    <source>
        <strain evidence="1">IBT 17514</strain>
    </source>
</reference>
<dbReference type="EMBL" id="JAQJAN010000004">
    <property type="protein sequence ID" value="KAJ5732366.1"/>
    <property type="molecule type" value="Genomic_DNA"/>
</dbReference>
<dbReference type="Proteomes" id="UP001215712">
    <property type="component" value="Unassembled WGS sequence"/>
</dbReference>
<dbReference type="GO" id="GO:0008080">
    <property type="term" value="F:N-acetyltransferase activity"/>
    <property type="evidence" value="ECO:0007669"/>
    <property type="project" value="TreeGrafter"/>
</dbReference>
<dbReference type="AlphaFoldDB" id="A0AAD6MY21"/>
<evidence type="ECO:0000313" key="1">
    <source>
        <dbReference type="EMBL" id="KAJ5732366.1"/>
    </source>
</evidence>
<sequence>MGDETSFQVLREASNNDKRTLVRHSLGFYRALILNGLYTLQDTAGFDVKDTSHFIPALKHCIAVHPILSAAVQNQDTETPRFVRPTSLNLHNHLDLVDTALSAEPSSEDDLSIITQITKGVHDKVFPQVDQRPPWKIVVVPLPNKPGETGPQRVYIIFAYSHSHGDGKSGLAFHRTFLQGLKMGESRYDCSPIYQPPSTPLPPPLEKACKLPISWSYLLQTFLKSAIPDTVQRLLTFQSSGSPNIWTGEPTSYDPSNFRTGSEVLIIKKAQLDSILQICRDHKVRFTGVFNHLLVSVVDNILPKETPARTFHGDIVVDLRSLIPAFAPNDMTNSVSAMYETSTPSQRSSHLNSADGLKYSDAFWESARETTTRLAECAKTLSDQPIGLMPYVGKFRPWLLGKLSKKRDLSYEISNLVVFDPQAGSLSETASDIEPKGWNIERMIFSQPADVTGAALSFQLVSIQGGDMLITLNWQLGVLGVPKEEVFVKDILAGIDAALTRICSE</sequence>
<protein>
    <submittedName>
        <fullName evidence="1">Alcohol acetyltransferase</fullName>
    </submittedName>
</protein>
<dbReference type="PANTHER" id="PTHR28037:SF1">
    <property type="entry name" value="ALCOHOL O-ACETYLTRANSFERASE 1-RELATED"/>
    <property type="match status" value="1"/>
</dbReference>
<organism evidence="1 2">
    <name type="scientific">Penicillium malachiteum</name>
    <dbReference type="NCBI Taxonomy" id="1324776"/>
    <lineage>
        <taxon>Eukaryota</taxon>
        <taxon>Fungi</taxon>
        <taxon>Dikarya</taxon>
        <taxon>Ascomycota</taxon>
        <taxon>Pezizomycotina</taxon>
        <taxon>Eurotiomycetes</taxon>
        <taxon>Eurotiomycetidae</taxon>
        <taxon>Eurotiales</taxon>
        <taxon>Aspergillaceae</taxon>
        <taxon>Penicillium</taxon>
    </lineage>
</organism>
<dbReference type="Pfam" id="PF07247">
    <property type="entry name" value="AATase"/>
    <property type="match status" value="1"/>
</dbReference>
<name>A0AAD6MY21_9EURO</name>